<protein>
    <submittedName>
        <fullName evidence="1">Uncharacterized protein</fullName>
    </submittedName>
</protein>
<dbReference type="AlphaFoldDB" id="A0A849C170"/>
<comment type="caution">
    <text evidence="1">The sequence shown here is derived from an EMBL/GenBank/DDBJ whole genome shotgun (WGS) entry which is preliminary data.</text>
</comment>
<gene>
    <name evidence="1" type="ORF">HLB23_21980</name>
</gene>
<evidence type="ECO:0000313" key="1">
    <source>
        <dbReference type="EMBL" id="NNH72493.1"/>
    </source>
</evidence>
<dbReference type="EMBL" id="JABELX010000008">
    <property type="protein sequence ID" value="NNH72493.1"/>
    <property type="molecule type" value="Genomic_DNA"/>
</dbReference>
<dbReference type="RefSeq" id="WP_157553029.1">
    <property type="nucleotide sequence ID" value="NZ_JABELX010000008.1"/>
</dbReference>
<accession>A0A849C170</accession>
<reference evidence="1 2" key="1">
    <citation type="submission" date="2020-05" db="EMBL/GenBank/DDBJ databases">
        <title>MicrobeNet Type strains.</title>
        <authorList>
            <person name="Nicholson A.C."/>
        </authorList>
    </citation>
    <scope>NUCLEOTIDE SEQUENCE [LARGE SCALE GENOMIC DNA]</scope>
    <source>
        <strain evidence="1 2">JCM 3224</strain>
    </source>
</reference>
<proteinExistence type="predicted"/>
<name>A0A849C170_9NOCA</name>
<keyword evidence="2" id="KW-1185">Reference proteome</keyword>
<organism evidence="1 2">
    <name type="scientific">Nocardia uniformis</name>
    <dbReference type="NCBI Taxonomy" id="53432"/>
    <lineage>
        <taxon>Bacteria</taxon>
        <taxon>Bacillati</taxon>
        <taxon>Actinomycetota</taxon>
        <taxon>Actinomycetes</taxon>
        <taxon>Mycobacteriales</taxon>
        <taxon>Nocardiaceae</taxon>
        <taxon>Nocardia</taxon>
    </lineage>
</organism>
<sequence length="94" mass="10664">MTTVYVETTGIPLEWLDMTACQLIADKLAGAFALYDKDHGDFGGQSRLELHTRASHVPMLRRRFLFIGEVDDYPLQCAPDYAERIRSSTERTAI</sequence>
<evidence type="ECO:0000313" key="2">
    <source>
        <dbReference type="Proteomes" id="UP000586827"/>
    </source>
</evidence>
<dbReference type="Proteomes" id="UP000586827">
    <property type="component" value="Unassembled WGS sequence"/>
</dbReference>